<gene>
    <name evidence="1" type="ORF">FYJ27_08560</name>
</gene>
<name>A0A844FIM3_9FIRM</name>
<proteinExistence type="predicted"/>
<evidence type="ECO:0000313" key="1">
    <source>
        <dbReference type="EMBL" id="MSS43778.1"/>
    </source>
</evidence>
<dbReference type="Proteomes" id="UP000462760">
    <property type="component" value="Unassembled WGS sequence"/>
</dbReference>
<reference evidence="1 2" key="1">
    <citation type="submission" date="2019-08" db="EMBL/GenBank/DDBJ databases">
        <title>In-depth cultivation of the pig gut microbiome towards novel bacterial diversity and tailored functional studies.</title>
        <authorList>
            <person name="Wylensek D."/>
            <person name="Hitch T.C.A."/>
            <person name="Clavel T."/>
        </authorList>
    </citation>
    <scope>NUCLEOTIDE SEQUENCE [LARGE SCALE GENOMIC DNA]</scope>
    <source>
        <strain evidence="1 2">Med78-601-WT-4W-RMD-3</strain>
    </source>
</reference>
<evidence type="ECO:0000313" key="2">
    <source>
        <dbReference type="Proteomes" id="UP000462760"/>
    </source>
</evidence>
<protein>
    <submittedName>
        <fullName evidence="1">Uncharacterized protein</fullName>
    </submittedName>
</protein>
<dbReference type="AlphaFoldDB" id="A0A844FIM3"/>
<comment type="caution">
    <text evidence="1">The sequence shown here is derived from an EMBL/GenBank/DDBJ whole genome shotgun (WGS) entry which is preliminary data.</text>
</comment>
<accession>A0A844FIM3</accession>
<dbReference type="RefSeq" id="WP_154484458.1">
    <property type="nucleotide sequence ID" value="NZ_VULR01000011.1"/>
</dbReference>
<sequence length="75" mass="8777">MKDITEEVTKAAELTDVEEEIYKMMVENREVYIDSVSWGKTLSKEEKKNEGDKESDNNESSVDFWVWYDGVDVFS</sequence>
<dbReference type="EMBL" id="VULR01000011">
    <property type="protein sequence ID" value="MSS43778.1"/>
    <property type="molecule type" value="Genomic_DNA"/>
</dbReference>
<organism evidence="1 2">
    <name type="scientific">Anaerosalibacter bizertensis</name>
    <dbReference type="NCBI Taxonomy" id="932217"/>
    <lineage>
        <taxon>Bacteria</taxon>
        <taxon>Bacillati</taxon>
        <taxon>Bacillota</taxon>
        <taxon>Tissierellia</taxon>
        <taxon>Tissierellales</taxon>
        <taxon>Sporanaerobacteraceae</taxon>
        <taxon>Anaerosalibacter</taxon>
    </lineage>
</organism>